<dbReference type="AlphaFoldDB" id="A0AAV2IG29"/>
<evidence type="ECO:0000256" key="1">
    <source>
        <dbReference type="SAM" id="Phobius"/>
    </source>
</evidence>
<feature type="transmembrane region" description="Helical" evidence="1">
    <location>
        <begin position="122"/>
        <end position="143"/>
    </location>
</feature>
<gene>
    <name evidence="2" type="ORF">GSLYS_00019303001</name>
</gene>
<feature type="transmembrane region" description="Helical" evidence="1">
    <location>
        <begin position="20"/>
        <end position="38"/>
    </location>
</feature>
<accession>A0AAV2IG29</accession>
<sequence>MFCLDVTSYGVVFKTDPAIIMIWQTLYVFNVLSFAFLMSYFMTQIQLAALMTAFAYATMRLLGVPNEVYTSDVTIFAIGAIYFDFGNDVCWNVVFASESRSDNPGLTFSELFHEVQNTKASFFKGVMVMILYTFCSSFFLWCLDRIQPGDLGIGEPYYFFL</sequence>
<reference evidence="2 3" key="1">
    <citation type="submission" date="2024-04" db="EMBL/GenBank/DDBJ databases">
        <authorList>
            <consortium name="Genoscope - CEA"/>
            <person name="William W."/>
        </authorList>
    </citation>
    <scope>NUCLEOTIDE SEQUENCE [LARGE SCALE GENOMIC DNA]</scope>
</reference>
<comment type="caution">
    <text evidence="2">The sequence shown here is derived from an EMBL/GenBank/DDBJ whole genome shotgun (WGS) entry which is preliminary data.</text>
</comment>
<dbReference type="EMBL" id="CAXITT010000751">
    <property type="protein sequence ID" value="CAL1545926.1"/>
    <property type="molecule type" value="Genomic_DNA"/>
</dbReference>
<keyword evidence="1" id="KW-0812">Transmembrane</keyword>
<protein>
    <submittedName>
        <fullName evidence="2">Uncharacterized protein</fullName>
    </submittedName>
</protein>
<dbReference type="Proteomes" id="UP001497497">
    <property type="component" value="Unassembled WGS sequence"/>
</dbReference>
<evidence type="ECO:0000313" key="2">
    <source>
        <dbReference type="EMBL" id="CAL1545926.1"/>
    </source>
</evidence>
<keyword evidence="3" id="KW-1185">Reference proteome</keyword>
<organism evidence="2 3">
    <name type="scientific">Lymnaea stagnalis</name>
    <name type="common">Great pond snail</name>
    <name type="synonym">Helix stagnalis</name>
    <dbReference type="NCBI Taxonomy" id="6523"/>
    <lineage>
        <taxon>Eukaryota</taxon>
        <taxon>Metazoa</taxon>
        <taxon>Spiralia</taxon>
        <taxon>Lophotrochozoa</taxon>
        <taxon>Mollusca</taxon>
        <taxon>Gastropoda</taxon>
        <taxon>Heterobranchia</taxon>
        <taxon>Euthyneura</taxon>
        <taxon>Panpulmonata</taxon>
        <taxon>Hygrophila</taxon>
        <taxon>Lymnaeoidea</taxon>
        <taxon>Lymnaeidae</taxon>
        <taxon>Lymnaea</taxon>
    </lineage>
</organism>
<keyword evidence="1" id="KW-1133">Transmembrane helix</keyword>
<proteinExistence type="predicted"/>
<evidence type="ECO:0000313" key="3">
    <source>
        <dbReference type="Proteomes" id="UP001497497"/>
    </source>
</evidence>
<feature type="non-terminal residue" evidence="2">
    <location>
        <position position="161"/>
    </location>
</feature>
<keyword evidence="1" id="KW-0472">Membrane</keyword>
<name>A0AAV2IG29_LYMST</name>